<evidence type="ECO:0000259" key="5">
    <source>
        <dbReference type="Pfam" id="PF01526"/>
    </source>
</evidence>
<dbReference type="EMBL" id="JAMJEV010000044">
    <property type="protein sequence ID" value="MDO0826031.1"/>
    <property type="molecule type" value="Genomic_DNA"/>
</dbReference>
<feature type="domain" description="Tn3 transposase DDE" evidence="5">
    <location>
        <begin position="593"/>
        <end position="979"/>
    </location>
</feature>
<comment type="caution">
    <text evidence="7">The sequence shown here is derived from an EMBL/GenBank/DDBJ whole genome shotgun (WGS) entry which is preliminary data.</text>
</comment>
<evidence type="ECO:0000313" key="8">
    <source>
        <dbReference type="Proteomes" id="UP001176021"/>
    </source>
</evidence>
<comment type="similarity">
    <text evidence="1">Belongs to the transposase 7 family.</text>
</comment>
<evidence type="ECO:0000259" key="6">
    <source>
        <dbReference type="Pfam" id="PF13700"/>
    </source>
</evidence>
<protein>
    <submittedName>
        <fullName evidence="7">Tn3 family transposase</fullName>
    </submittedName>
</protein>
<dbReference type="NCBIfam" id="NF033527">
    <property type="entry name" value="transpos_Tn3"/>
    <property type="match status" value="1"/>
</dbReference>
<dbReference type="Proteomes" id="UP001176021">
    <property type="component" value="Unassembled WGS sequence"/>
</dbReference>
<dbReference type="RefSeq" id="WP_302050386.1">
    <property type="nucleotide sequence ID" value="NZ_JAMJEV010000044.1"/>
</dbReference>
<evidence type="ECO:0000256" key="4">
    <source>
        <dbReference type="ARBA" id="ARBA00023172"/>
    </source>
</evidence>
<evidence type="ECO:0000256" key="3">
    <source>
        <dbReference type="ARBA" id="ARBA00023125"/>
    </source>
</evidence>
<evidence type="ECO:0000256" key="2">
    <source>
        <dbReference type="ARBA" id="ARBA00022578"/>
    </source>
</evidence>
<sequence>MHETVYPRFKSSISEKELTEIYTPTQEEIKFSRKVTRGENANLCFLIMLKSFQRLGYFVPLANIPNAILQHISKATNIVMSMEVIENYNKSGTRLRHVQVIREYLNIKPYDGGARHVIVRAIGAAAKTKDEPSDLINVAIEELIRQHYELPAFSTLIRASNRIRVSVYRSFYRQINTQLCAESRNKIDKILESEQDNIYTSWNFLKQEPGTPTLMHLRDLVSYLRWLSIQNVGTEVLSNIPDVKIKQFAAEAKTLNAAQMKALEPNKRYTLAVALLAVQSAKALDDLAEMFIKRMSNVHRKGKEALELYRAKNIQMTDKLVVTLRDMILAYKKDGSIEERFAAIKSVIEEKSDEVLSHCEAHTAHAGNNYYAFLWKYFKSHRVTLFGILKTVTLNSTSQDVSLEQSLKFLQSNESTRKELLNTVRIENKGKANENKIQLLDLSWVHDDWWKLITGYTNRNIYPDKINRRHFEVCVFTQIMMDLKSGDLYVKGSDKFSDYRDQLISWEEYEETKELYGRQAGLPVDSHGFVDHVKNWLNTSILNTDKSFTSNQYLKIEKGVPTLGKPEKKKYPEQLRLIESLISERLKPINILDVITDTEYWLNWTKAFGSISGQDTKIENPIERYLITSFCYGCNLGPTQTFRSLEIINRKQVAWINNRHITEEKIELAIKNIVNAYNCFSLPKFWGSGKRVAADGTKWDLYEQNLLSEYHIRYGGYGGIGYYHVSDTYIALFSHFIPCGVWEAVYILDAMLKNDSDIQPDTIHADTQGQNSPVFALSFLLGIDLMPRIRNWKDITLYRPSKNAKYEHIDELFSDTIDWNLIETHFPDMLRVALSIKAGKITPSTVLRKLSTYSRKNRLYQAFRELGRAIRTGYLMKYIGDEELRSTIQAVTNKSEAFNGFTKWVSFGGDGIIAENNRDQQRKIIKYNHLVSNCIIFYNVFHISQILQELIMEGYKIEDDTIEALSLYINQHINRFGRYNLDLNRRPPNIDYNLSLAMA</sequence>
<name>A0ABT8QXF3_9FIRM</name>
<dbReference type="InterPro" id="IPR002513">
    <property type="entry name" value="Tn3_Tnp_DDE_dom"/>
</dbReference>
<dbReference type="Pfam" id="PF13700">
    <property type="entry name" value="DUF4158"/>
    <property type="match status" value="1"/>
</dbReference>
<accession>A0ABT8QXF3</accession>
<keyword evidence="8" id="KW-1185">Reference proteome</keyword>
<keyword evidence="3" id="KW-0238">DNA-binding</keyword>
<proteinExistence type="inferred from homology"/>
<organism evidence="7 8">
    <name type="scientific">Desulfosporosinus nitroreducens</name>
    <dbReference type="NCBI Taxonomy" id="2018668"/>
    <lineage>
        <taxon>Bacteria</taxon>
        <taxon>Bacillati</taxon>
        <taxon>Bacillota</taxon>
        <taxon>Clostridia</taxon>
        <taxon>Eubacteriales</taxon>
        <taxon>Desulfitobacteriaceae</taxon>
        <taxon>Desulfosporosinus</taxon>
    </lineage>
</organism>
<feature type="domain" description="DUF4158" evidence="6">
    <location>
        <begin position="4"/>
        <end position="159"/>
    </location>
</feature>
<dbReference type="InterPro" id="IPR025296">
    <property type="entry name" value="DUF4158"/>
</dbReference>
<dbReference type="InterPro" id="IPR047653">
    <property type="entry name" value="Tn3-like_transpos"/>
</dbReference>
<evidence type="ECO:0000256" key="1">
    <source>
        <dbReference type="ARBA" id="ARBA00009402"/>
    </source>
</evidence>
<evidence type="ECO:0000313" key="7">
    <source>
        <dbReference type="EMBL" id="MDO0826031.1"/>
    </source>
</evidence>
<keyword evidence="4" id="KW-0233">DNA recombination</keyword>
<reference evidence="7" key="1">
    <citation type="submission" date="2022-05" db="EMBL/GenBank/DDBJ databases">
        <title>Expanded diversity of anoxic marine methylotrophy in a Black Sea sulfate reducing microorganism.</title>
        <authorList>
            <person name="Fischer P.Q."/>
            <person name="Stams A.J.M."/>
            <person name="Villanueva L."/>
            <person name="Sousa D.Z."/>
        </authorList>
    </citation>
    <scope>NUCLEOTIDE SEQUENCE</scope>
    <source>
        <strain evidence="7">P130</strain>
    </source>
</reference>
<gene>
    <name evidence="7" type="ORF">M8H41_24940</name>
</gene>
<keyword evidence="2" id="KW-0815">Transposition</keyword>
<dbReference type="Pfam" id="PF01526">
    <property type="entry name" value="DDE_Tnp_Tn3"/>
    <property type="match status" value="1"/>
</dbReference>